<dbReference type="EMBL" id="NCKV01004657">
    <property type="protein sequence ID" value="RWS24611.1"/>
    <property type="molecule type" value="Genomic_DNA"/>
</dbReference>
<dbReference type="AlphaFoldDB" id="A0A443SAM5"/>
<evidence type="ECO:0000256" key="2">
    <source>
        <dbReference type="ARBA" id="ARBA00022448"/>
    </source>
</evidence>
<comment type="subcellular location">
    <subcellularLocation>
        <location evidence="1">Membrane</location>
        <topology evidence="1">Multi-pass membrane protein</topology>
    </subcellularLocation>
</comment>
<feature type="non-terminal residue" evidence="8">
    <location>
        <position position="311"/>
    </location>
</feature>
<feature type="transmembrane region" description="Helical" evidence="6">
    <location>
        <begin position="215"/>
        <end position="237"/>
    </location>
</feature>
<feature type="transmembrane region" description="Helical" evidence="6">
    <location>
        <begin position="286"/>
        <end position="305"/>
    </location>
</feature>
<feature type="transmembrane region" description="Helical" evidence="6">
    <location>
        <begin position="257"/>
        <end position="279"/>
    </location>
</feature>
<feature type="transmembrane region" description="Helical" evidence="6">
    <location>
        <begin position="104"/>
        <end position="130"/>
    </location>
</feature>
<gene>
    <name evidence="8" type="ORF">B4U80_13193</name>
</gene>
<protein>
    <submittedName>
        <fullName evidence="8">MFS-type transporter SLC18B1-like protein</fullName>
    </submittedName>
</protein>
<keyword evidence="4 6" id="KW-1133">Transmembrane helix</keyword>
<accession>A0A443SAM5</accession>
<name>A0A443SAM5_9ACAR</name>
<organism evidence="8 9">
    <name type="scientific">Leptotrombidium deliense</name>
    <dbReference type="NCBI Taxonomy" id="299467"/>
    <lineage>
        <taxon>Eukaryota</taxon>
        <taxon>Metazoa</taxon>
        <taxon>Ecdysozoa</taxon>
        <taxon>Arthropoda</taxon>
        <taxon>Chelicerata</taxon>
        <taxon>Arachnida</taxon>
        <taxon>Acari</taxon>
        <taxon>Acariformes</taxon>
        <taxon>Trombidiformes</taxon>
        <taxon>Prostigmata</taxon>
        <taxon>Anystina</taxon>
        <taxon>Parasitengona</taxon>
        <taxon>Trombiculoidea</taxon>
        <taxon>Trombiculidae</taxon>
        <taxon>Leptotrombidium</taxon>
    </lineage>
</organism>
<evidence type="ECO:0000256" key="6">
    <source>
        <dbReference type="SAM" id="Phobius"/>
    </source>
</evidence>
<keyword evidence="5 6" id="KW-0472">Membrane</keyword>
<feature type="domain" description="Major facilitator superfamily (MFS) profile" evidence="7">
    <location>
        <begin position="11"/>
        <end position="311"/>
    </location>
</feature>
<feature type="transmembrane region" description="Helical" evidence="6">
    <location>
        <begin position="168"/>
        <end position="189"/>
    </location>
</feature>
<dbReference type="PANTHER" id="PTHR23506">
    <property type="entry name" value="GH10249P"/>
    <property type="match status" value="1"/>
</dbReference>
<dbReference type="Gene3D" id="1.20.1250.20">
    <property type="entry name" value="MFS general substrate transporter like domains"/>
    <property type="match status" value="1"/>
</dbReference>
<dbReference type="PROSITE" id="PS50850">
    <property type="entry name" value="MFS"/>
    <property type="match status" value="1"/>
</dbReference>
<proteinExistence type="predicted"/>
<keyword evidence="2" id="KW-0813">Transport</keyword>
<evidence type="ECO:0000313" key="8">
    <source>
        <dbReference type="EMBL" id="RWS24611.1"/>
    </source>
</evidence>
<reference evidence="8 9" key="1">
    <citation type="journal article" date="2018" name="Gigascience">
        <title>Genomes of trombidid mites reveal novel predicted allergens and laterally-transferred genes associated with secondary metabolism.</title>
        <authorList>
            <person name="Dong X."/>
            <person name="Chaisiri K."/>
            <person name="Xia D."/>
            <person name="Armstrong S.D."/>
            <person name="Fang Y."/>
            <person name="Donnelly M.J."/>
            <person name="Kadowaki T."/>
            <person name="McGarry J.W."/>
            <person name="Darby A.C."/>
            <person name="Makepeace B.L."/>
        </authorList>
    </citation>
    <scope>NUCLEOTIDE SEQUENCE [LARGE SCALE GENOMIC DNA]</scope>
    <source>
        <strain evidence="8">UoL-UT</strain>
    </source>
</reference>
<comment type="caution">
    <text evidence="8">The sequence shown here is derived from an EMBL/GenBank/DDBJ whole genome shotgun (WGS) entry which is preliminary data.</text>
</comment>
<dbReference type="InterPro" id="IPR020846">
    <property type="entry name" value="MFS_dom"/>
</dbReference>
<evidence type="ECO:0000313" key="9">
    <source>
        <dbReference type="Proteomes" id="UP000288716"/>
    </source>
</evidence>
<keyword evidence="3 6" id="KW-0812">Transmembrane</keyword>
<evidence type="ECO:0000256" key="4">
    <source>
        <dbReference type="ARBA" id="ARBA00022989"/>
    </source>
</evidence>
<sequence>MQIHVIQEYIGLKPIYILLFLSTCTLSLISPFFPNEALKKGMSPSLTGQVISSSSVSVIIMNVLLGKWLPIIGEKNILIFGTLLNGLSNACFGLVYYANDILLFTILCFVFRIFEGIGFGCINTTAYFLVATNNKKMGLIEASYSLGYIFGYVFGAVLYNAVGFTLSFVLTGMLIVSVIPFLMLSLNAINEVAKTDQVNDEDPCKTNVKSKEKLTFIRTLMIPEMVVILLTIVLNGVNTTLFGPFMQTFLLSKGVHQNYISVAFTAYAVTYASTAILVGRILTKENSINIVIVGTIIQAFAYFLGDTSLIH</sequence>
<dbReference type="Pfam" id="PF07690">
    <property type="entry name" value="MFS_1"/>
    <property type="match status" value="1"/>
</dbReference>
<dbReference type="InterPro" id="IPR036259">
    <property type="entry name" value="MFS_trans_sf"/>
</dbReference>
<evidence type="ECO:0000259" key="7">
    <source>
        <dbReference type="PROSITE" id="PS50850"/>
    </source>
</evidence>
<evidence type="ECO:0000256" key="1">
    <source>
        <dbReference type="ARBA" id="ARBA00004141"/>
    </source>
</evidence>
<dbReference type="GO" id="GO:0016020">
    <property type="term" value="C:membrane"/>
    <property type="evidence" value="ECO:0007669"/>
    <property type="project" value="UniProtKB-SubCell"/>
</dbReference>
<dbReference type="PANTHER" id="PTHR23506:SF26">
    <property type="entry name" value="MFS-TYPE TRANSPORTER SLC18B1"/>
    <property type="match status" value="1"/>
</dbReference>
<dbReference type="OrthoDB" id="6505564at2759"/>
<dbReference type="STRING" id="299467.A0A443SAM5"/>
<dbReference type="VEuPathDB" id="VectorBase:LDEU007428"/>
<dbReference type="Proteomes" id="UP000288716">
    <property type="component" value="Unassembled WGS sequence"/>
</dbReference>
<feature type="transmembrane region" description="Helical" evidence="6">
    <location>
        <begin position="142"/>
        <end position="162"/>
    </location>
</feature>
<dbReference type="InterPro" id="IPR050930">
    <property type="entry name" value="MFS_Vesicular_Transporter"/>
</dbReference>
<evidence type="ECO:0000256" key="5">
    <source>
        <dbReference type="ARBA" id="ARBA00023136"/>
    </source>
</evidence>
<feature type="transmembrane region" description="Helical" evidence="6">
    <location>
        <begin position="77"/>
        <end position="98"/>
    </location>
</feature>
<evidence type="ECO:0000256" key="3">
    <source>
        <dbReference type="ARBA" id="ARBA00022692"/>
    </source>
</evidence>
<dbReference type="SUPFAM" id="SSF103473">
    <property type="entry name" value="MFS general substrate transporter"/>
    <property type="match status" value="1"/>
</dbReference>
<dbReference type="InterPro" id="IPR011701">
    <property type="entry name" value="MFS"/>
</dbReference>
<keyword evidence="9" id="KW-1185">Reference proteome</keyword>
<feature type="transmembrane region" description="Helical" evidence="6">
    <location>
        <begin position="15"/>
        <end position="34"/>
    </location>
</feature>
<feature type="transmembrane region" description="Helical" evidence="6">
    <location>
        <begin position="46"/>
        <end position="65"/>
    </location>
</feature>
<dbReference type="GO" id="GO:0022857">
    <property type="term" value="F:transmembrane transporter activity"/>
    <property type="evidence" value="ECO:0007669"/>
    <property type="project" value="InterPro"/>
</dbReference>